<reference evidence="5" key="1">
    <citation type="journal article" date="2020" name="PLoS Negl. Trop. Dis.">
        <title>High-quality nuclear genome for Sarcoptes scabiei-A critical resource for a neglected parasite.</title>
        <authorList>
            <person name="Korhonen P.K."/>
            <person name="Gasser R.B."/>
            <person name="Ma G."/>
            <person name="Wang T."/>
            <person name="Stroehlein A.J."/>
            <person name="Young N.D."/>
            <person name="Ang C.S."/>
            <person name="Fernando D.D."/>
            <person name="Lu H.C."/>
            <person name="Taylor S."/>
            <person name="Reynolds S.L."/>
            <person name="Mofiz E."/>
            <person name="Najaraj S.H."/>
            <person name="Gowda H."/>
            <person name="Madugundu A."/>
            <person name="Renuse S."/>
            <person name="Holt D."/>
            <person name="Pandey A."/>
            <person name="Papenfuss A.T."/>
            <person name="Fischer K."/>
        </authorList>
    </citation>
    <scope>NUCLEOTIDE SEQUENCE [LARGE SCALE GENOMIC DNA]</scope>
</reference>
<feature type="region of interest" description="Disordered" evidence="1">
    <location>
        <begin position="133"/>
        <end position="272"/>
    </location>
</feature>
<evidence type="ECO:0000313" key="4">
    <source>
        <dbReference type="EnsemblMetazoa" id="KAF7495171.1"/>
    </source>
</evidence>
<evidence type="ECO:0000313" key="5">
    <source>
        <dbReference type="Proteomes" id="UP000070412"/>
    </source>
</evidence>
<dbReference type="AlphaFoldDB" id="A0A834RGA0"/>
<feature type="compositionally biased region" description="Low complexity" evidence="1">
    <location>
        <begin position="133"/>
        <end position="198"/>
    </location>
</feature>
<accession>A0A834RGA0</accession>
<reference evidence="4" key="3">
    <citation type="submission" date="2022-06" db="UniProtKB">
        <authorList>
            <consortium name="EnsemblMetazoa"/>
        </authorList>
    </citation>
    <scope>IDENTIFICATION</scope>
</reference>
<keyword evidence="2" id="KW-1133">Transmembrane helix</keyword>
<organism evidence="3">
    <name type="scientific">Sarcoptes scabiei</name>
    <name type="common">Itch mite</name>
    <name type="synonym">Acarus scabiei</name>
    <dbReference type="NCBI Taxonomy" id="52283"/>
    <lineage>
        <taxon>Eukaryota</taxon>
        <taxon>Metazoa</taxon>
        <taxon>Ecdysozoa</taxon>
        <taxon>Arthropoda</taxon>
        <taxon>Chelicerata</taxon>
        <taxon>Arachnida</taxon>
        <taxon>Acari</taxon>
        <taxon>Acariformes</taxon>
        <taxon>Sarcoptiformes</taxon>
        <taxon>Astigmata</taxon>
        <taxon>Psoroptidia</taxon>
        <taxon>Sarcoptoidea</taxon>
        <taxon>Sarcoptidae</taxon>
        <taxon>Sarcoptinae</taxon>
        <taxon>Sarcoptes</taxon>
    </lineage>
</organism>
<protein>
    <submittedName>
        <fullName evidence="3 4">Uncharacterized protein</fullName>
    </submittedName>
</protein>
<feature type="region of interest" description="Disordered" evidence="1">
    <location>
        <begin position="56"/>
        <end position="84"/>
    </location>
</feature>
<keyword evidence="2" id="KW-0812">Transmembrane</keyword>
<keyword evidence="5" id="KW-1185">Reference proteome</keyword>
<evidence type="ECO:0000256" key="1">
    <source>
        <dbReference type="SAM" id="MobiDB-lite"/>
    </source>
</evidence>
<dbReference type="EMBL" id="WVUK01000050">
    <property type="protein sequence ID" value="KAF7495171.1"/>
    <property type="molecule type" value="Genomic_DNA"/>
</dbReference>
<proteinExistence type="predicted"/>
<dbReference type="EnsemblMetazoa" id="SSS_7373s_mrna">
    <property type="protein sequence ID" value="KAF7495171.1"/>
    <property type="gene ID" value="SSS_7373"/>
</dbReference>
<feature type="compositionally biased region" description="Basic residues" evidence="1">
    <location>
        <begin position="523"/>
        <end position="533"/>
    </location>
</feature>
<gene>
    <name evidence="3" type="ORF">SSS_7373</name>
</gene>
<feature type="region of interest" description="Disordered" evidence="1">
    <location>
        <begin position="506"/>
        <end position="533"/>
    </location>
</feature>
<feature type="compositionally biased region" description="Low complexity" evidence="1">
    <location>
        <begin position="223"/>
        <end position="241"/>
    </location>
</feature>
<evidence type="ECO:0000313" key="3">
    <source>
        <dbReference type="EMBL" id="KAF7495171.1"/>
    </source>
</evidence>
<feature type="compositionally biased region" description="Polar residues" evidence="1">
    <location>
        <begin position="513"/>
        <end position="522"/>
    </location>
</feature>
<dbReference type="Proteomes" id="UP000070412">
    <property type="component" value="Unassembled WGS sequence"/>
</dbReference>
<name>A0A834RGA0_SARSC</name>
<feature type="compositionally biased region" description="Polar residues" evidence="1">
    <location>
        <begin position="208"/>
        <end position="217"/>
    </location>
</feature>
<reference evidence="3" key="2">
    <citation type="submission" date="2020-01" db="EMBL/GenBank/DDBJ databases">
        <authorList>
            <person name="Korhonen P.K.K."/>
            <person name="Guangxu M.G."/>
            <person name="Wang T.W."/>
            <person name="Stroehlein A.J.S."/>
            <person name="Young N.D."/>
            <person name="Ang C.-S.A."/>
            <person name="Fernando D.W.F."/>
            <person name="Lu H.L."/>
            <person name="Taylor S.T."/>
            <person name="Ehtesham M.E.M."/>
            <person name="Najaraj S.H.N."/>
            <person name="Harsha G.H.G."/>
            <person name="Madugundu A.M."/>
            <person name="Renuse S.R."/>
            <person name="Holt D.H."/>
            <person name="Pandey A.P."/>
            <person name="Papenfuss A.P."/>
            <person name="Gasser R.B.G."/>
            <person name="Fischer K.F."/>
        </authorList>
    </citation>
    <scope>NUCLEOTIDE SEQUENCE</scope>
    <source>
        <strain evidence="3">SSS_KF_BRIS2020</strain>
    </source>
</reference>
<feature type="transmembrane region" description="Helical" evidence="2">
    <location>
        <begin position="12"/>
        <end position="33"/>
    </location>
</feature>
<keyword evidence="2" id="KW-0472">Membrane</keyword>
<sequence length="533" mass="64740">MCEIMHLSILDRMILFTKSMIHIWILMIVWLQMTNLTVKAFRNDFVQRNLSPIERSRSSNQRTIVNNNNNNNIDRNRRNGVYQTDPSFNPDDIHWPPSFNSFDDAQKYFSEFFDNDNDQLFFDYDYFNSMNQPSSFQNGNSNNNNNNNHQSFQQFPNNNYYNNNFNNNDNNNHLNNNRNNNNNNNNGHNYNQQQQQQHWNEHNHQDQKQIFQDNNSYDHNTDLNHQNNNNDDNNNNNNNNNMHDHLHHHHQQHFDDHHRPQHHHLQNQQHPRSNQFEPLEIPVISNHQIKMYDAPFQSKPKRKPTVIDLAHENVRPIVLGMDIFTRNPDLINTADMNGYNNRPIETFQSNPNYPRENRFVDGENFPMNRYNENHQNPLYQHSYQNKPEMAPLRFQNEFNQQNSNNYYPNQNHHHQQQNHQGSYFNNDYNNFIPMMENKNNFFKQIPNENNNNNNNNYNTNRYKSFSNEMFRNHPIEPIKSNNQPRIYIRKIIRPLAERMRNFIRRFPNRKPSQDSIRYNRNLYQKHTHRNRSR</sequence>
<evidence type="ECO:0000256" key="2">
    <source>
        <dbReference type="SAM" id="Phobius"/>
    </source>
</evidence>